<reference evidence="2 3" key="1">
    <citation type="submission" date="2023-01" db="EMBL/GenBank/DDBJ databases">
        <title>Analysis of 21 Apiospora genomes using comparative genomics revels a genus with tremendous synthesis potential of carbohydrate active enzymes and secondary metabolites.</title>
        <authorList>
            <person name="Sorensen T."/>
        </authorList>
    </citation>
    <scope>NUCLEOTIDE SEQUENCE [LARGE SCALE GENOMIC DNA]</scope>
    <source>
        <strain evidence="2 3">CBS 114990</strain>
    </source>
</reference>
<dbReference type="RefSeq" id="XP_066668075.1">
    <property type="nucleotide sequence ID" value="XM_066812733.1"/>
</dbReference>
<sequence length="381" mass="44039">MCTGNIYRMTRCKHCIVHYTSHCRRYQSINPSKTPPMGLLIPEPHDEPCPHFQNSINDNKPVVAVPIDDSCASCMPRMQQWKIICHKLHLKDVVNDRVQECMDDGDHLGVAVERGRLIKLDKGASEQIAAIDWSIVPALDPVYPPSWTVEDDPSLSAAWIGRQLVWADEESLRELRQQYQKEEEEKRRQQEEEEEEDELEFDEDEDEETILQDNPRLRDAGTDDDDDYSYYSAETRTGYHLSEDEFGDQDPRSGGDTRATHSNREYPRLRKQKGREVLGDSEFFSFSNLEASNDTQDSYHIDNDDDEDDDIWWKAAVAEPLRGNDKTTTTGAFPDHSREHSQLTPDVARANQNKRVSIQAVRGSKMKYDLKPYRPSQHQQR</sequence>
<feature type="compositionally biased region" description="Basic and acidic residues" evidence="1">
    <location>
        <begin position="249"/>
        <end position="274"/>
    </location>
</feature>
<feature type="region of interest" description="Disordered" evidence="1">
    <location>
        <begin position="320"/>
        <end position="381"/>
    </location>
</feature>
<proteinExistence type="predicted"/>
<evidence type="ECO:0000256" key="1">
    <source>
        <dbReference type="SAM" id="MobiDB-lite"/>
    </source>
</evidence>
<organism evidence="2 3">
    <name type="scientific">Apiospora hydei</name>
    <dbReference type="NCBI Taxonomy" id="1337664"/>
    <lineage>
        <taxon>Eukaryota</taxon>
        <taxon>Fungi</taxon>
        <taxon>Dikarya</taxon>
        <taxon>Ascomycota</taxon>
        <taxon>Pezizomycotina</taxon>
        <taxon>Sordariomycetes</taxon>
        <taxon>Xylariomycetidae</taxon>
        <taxon>Amphisphaeriales</taxon>
        <taxon>Apiosporaceae</taxon>
        <taxon>Apiospora</taxon>
    </lineage>
</organism>
<dbReference type="EMBL" id="JAQQWN010000006">
    <property type="protein sequence ID" value="KAK8080600.1"/>
    <property type="molecule type" value="Genomic_DNA"/>
</dbReference>
<keyword evidence="3" id="KW-1185">Reference proteome</keyword>
<feature type="compositionally biased region" description="Acidic residues" evidence="1">
    <location>
        <begin position="191"/>
        <end position="210"/>
    </location>
</feature>
<dbReference type="Proteomes" id="UP001433268">
    <property type="component" value="Unassembled WGS sequence"/>
</dbReference>
<gene>
    <name evidence="2" type="ORF">PG997_008418</name>
</gene>
<evidence type="ECO:0000313" key="2">
    <source>
        <dbReference type="EMBL" id="KAK8080600.1"/>
    </source>
</evidence>
<dbReference type="GeneID" id="92045793"/>
<feature type="region of interest" description="Disordered" evidence="1">
    <location>
        <begin position="182"/>
        <end position="274"/>
    </location>
</feature>
<accession>A0ABR1WDS0</accession>
<protein>
    <submittedName>
        <fullName evidence="2">Uncharacterized protein</fullName>
    </submittedName>
</protein>
<comment type="caution">
    <text evidence="2">The sequence shown here is derived from an EMBL/GenBank/DDBJ whole genome shotgun (WGS) entry which is preliminary data.</text>
</comment>
<name>A0ABR1WDS0_9PEZI</name>
<evidence type="ECO:0000313" key="3">
    <source>
        <dbReference type="Proteomes" id="UP001433268"/>
    </source>
</evidence>